<dbReference type="AlphaFoldDB" id="A0AAU7AUZ8"/>
<name>A0AAU7AUZ8_9ACTN</name>
<feature type="domain" description="Ku" evidence="5">
    <location>
        <begin position="53"/>
        <end position="184"/>
    </location>
</feature>
<dbReference type="EMBL" id="CP114014">
    <property type="protein sequence ID" value="XAY05435.1"/>
    <property type="molecule type" value="Genomic_DNA"/>
</dbReference>
<dbReference type="PANTHER" id="PTHR41251:SF1">
    <property type="entry name" value="NON-HOMOLOGOUS END JOINING PROTEIN KU"/>
    <property type="match status" value="1"/>
</dbReference>
<comment type="function">
    <text evidence="3">With LigD forms a non-homologous end joining (NHEJ) DNA repair enzyme, which repairs dsDNA breaks with reduced fidelity. Binds linear dsDNA with 5'- and 3'- overhangs but not closed circular dsDNA nor ssDNA. Recruits and stimulates the ligase activity of LigD.</text>
</comment>
<keyword evidence="1 3" id="KW-0238">DNA-binding</keyword>
<comment type="subunit">
    <text evidence="3">Homodimer. Interacts with LigD.</text>
</comment>
<dbReference type="GO" id="GO:0003690">
    <property type="term" value="F:double-stranded DNA binding"/>
    <property type="evidence" value="ECO:0007669"/>
    <property type="project" value="UniProtKB-UniRule"/>
</dbReference>
<feature type="region of interest" description="Disordered" evidence="4">
    <location>
        <begin position="221"/>
        <end position="249"/>
    </location>
</feature>
<accession>A0AAU7AUZ8</accession>
<organism evidence="6">
    <name type="scientific">Paraconexibacter sp. AEG42_29</name>
    <dbReference type="NCBI Taxonomy" id="2997339"/>
    <lineage>
        <taxon>Bacteria</taxon>
        <taxon>Bacillati</taxon>
        <taxon>Actinomycetota</taxon>
        <taxon>Thermoleophilia</taxon>
        <taxon>Solirubrobacterales</taxon>
        <taxon>Paraconexibacteraceae</taxon>
        <taxon>Paraconexibacter</taxon>
    </lineage>
</organism>
<keyword evidence="3" id="KW-0234">DNA repair</keyword>
<evidence type="ECO:0000256" key="2">
    <source>
        <dbReference type="ARBA" id="ARBA00023172"/>
    </source>
</evidence>
<comment type="similarity">
    <text evidence="3">Belongs to the prokaryotic Ku family.</text>
</comment>
<evidence type="ECO:0000256" key="1">
    <source>
        <dbReference type="ARBA" id="ARBA00023125"/>
    </source>
</evidence>
<keyword evidence="3" id="KW-0227">DNA damage</keyword>
<dbReference type="SUPFAM" id="SSF100939">
    <property type="entry name" value="SPOC domain-like"/>
    <property type="match status" value="1"/>
</dbReference>
<evidence type="ECO:0000256" key="4">
    <source>
        <dbReference type="SAM" id="MobiDB-lite"/>
    </source>
</evidence>
<dbReference type="PIRSF" id="PIRSF006493">
    <property type="entry name" value="Prok_Ku"/>
    <property type="match status" value="1"/>
</dbReference>
<dbReference type="PANTHER" id="PTHR41251">
    <property type="entry name" value="NON-HOMOLOGOUS END JOINING PROTEIN KU"/>
    <property type="match status" value="1"/>
</dbReference>
<keyword evidence="2 3" id="KW-0233">DNA recombination</keyword>
<proteinExistence type="inferred from homology"/>
<evidence type="ECO:0000256" key="3">
    <source>
        <dbReference type="HAMAP-Rule" id="MF_01875"/>
    </source>
</evidence>
<dbReference type="Gene3D" id="2.40.290.10">
    <property type="match status" value="1"/>
</dbReference>
<dbReference type="InterPro" id="IPR006164">
    <property type="entry name" value="DNA_bd_Ku70/Ku80"/>
</dbReference>
<dbReference type="KEGG" id="parq:DSM112329_02285"/>
<dbReference type="NCBIfam" id="TIGR02772">
    <property type="entry name" value="Ku_bact"/>
    <property type="match status" value="1"/>
</dbReference>
<reference evidence="6" key="1">
    <citation type="submission" date="2022-12" db="EMBL/GenBank/DDBJ databases">
        <title>Paraconexibacter alkalitolerans sp. nov. and Baekduia alba sp. nov., isolated from soil and emended description of the genera Paraconexibacter (Chun et al., 2020) and Baekduia (An et al., 2020).</title>
        <authorList>
            <person name="Vieira S."/>
            <person name="Huber K.J."/>
            <person name="Geppert A."/>
            <person name="Wolf J."/>
            <person name="Neumann-Schaal M."/>
            <person name="Muesken M."/>
            <person name="Overmann J."/>
        </authorList>
    </citation>
    <scope>NUCLEOTIDE SEQUENCE</scope>
    <source>
        <strain evidence="6">AEG42_29</strain>
    </source>
</reference>
<dbReference type="InterPro" id="IPR016194">
    <property type="entry name" value="SPOC-like_C_dom_sf"/>
</dbReference>
<gene>
    <name evidence="6" type="primary">ku_2</name>
    <name evidence="3" type="synonym">ku</name>
    <name evidence="6" type="ORF">DSM112329_02285</name>
</gene>
<dbReference type="HAMAP" id="MF_01875">
    <property type="entry name" value="Prokaryotic_Ku"/>
    <property type="match status" value="1"/>
</dbReference>
<dbReference type="InterPro" id="IPR009187">
    <property type="entry name" value="Prok_Ku"/>
</dbReference>
<sequence length="264" mass="29294">MPRYLWSGSLSFGLINVPIRLVSAVQDRDVHFRQLHEPDGSPIETRRYCSEEEKEVPFEEIGRGYELDDGTLVTLTDEELDAAAPRKSRTIDIEAFVDRSEIDPLLFDHPYVLLPAGETDGVMRAYRLLAEVIDSSDRVALGRVVLRAKEHLVTVGVRDGLLALTTMRFHDELRPAADVDNGGRKPSAAKLKAAVDVVKAMSADWDPGRYEDRHRRRLEDAVAGADRTEDVEDPKSGDAETPDATGARDMMDVLKASLDKARAG</sequence>
<dbReference type="SMART" id="SM00559">
    <property type="entry name" value="Ku78"/>
    <property type="match status" value="1"/>
</dbReference>
<evidence type="ECO:0000259" key="5">
    <source>
        <dbReference type="SMART" id="SM00559"/>
    </source>
</evidence>
<evidence type="ECO:0000313" key="6">
    <source>
        <dbReference type="EMBL" id="XAY05435.1"/>
    </source>
</evidence>
<dbReference type="Pfam" id="PF02735">
    <property type="entry name" value="Ku"/>
    <property type="match status" value="1"/>
</dbReference>
<dbReference type="GO" id="GO:0006303">
    <property type="term" value="P:double-strand break repair via nonhomologous end joining"/>
    <property type="evidence" value="ECO:0007669"/>
    <property type="project" value="UniProtKB-UniRule"/>
</dbReference>
<dbReference type="GO" id="GO:0006310">
    <property type="term" value="P:DNA recombination"/>
    <property type="evidence" value="ECO:0007669"/>
    <property type="project" value="UniProtKB-KW"/>
</dbReference>
<protein>
    <recommendedName>
        <fullName evidence="3">Non-homologous end joining protein Ku</fullName>
    </recommendedName>
</protein>
<dbReference type="RefSeq" id="WP_354701943.1">
    <property type="nucleotide sequence ID" value="NZ_CP114014.1"/>
</dbReference>